<feature type="compositionally biased region" description="Polar residues" evidence="1">
    <location>
        <begin position="217"/>
        <end position="226"/>
    </location>
</feature>
<accession>A0A976QUI0</accession>
<name>A0A976QUI0_THEOR</name>
<organism evidence="2 3">
    <name type="scientific">Theileria orientalis</name>
    <dbReference type="NCBI Taxonomy" id="68886"/>
    <lineage>
        <taxon>Eukaryota</taxon>
        <taxon>Sar</taxon>
        <taxon>Alveolata</taxon>
        <taxon>Apicomplexa</taxon>
        <taxon>Aconoidasida</taxon>
        <taxon>Piroplasmida</taxon>
        <taxon>Theileriidae</taxon>
        <taxon>Theileria</taxon>
    </lineage>
</organism>
<sequence length="439" mass="50738">MVFFKKNNKQEEEAPGIFLGDYNTEGLPFHHYASPNDMSLAKGNIIKDLHRAIILKPITREKIIEVMKEEVEEKVVYVPRVQVVDKYVEVIKPVIRYKVKEVKRPVTVEKIKKVAKIIEEEKIVEVPEIQYVEKFVEVPKIVKKEKIIEVPFPLVCERRIPVLNINKKERLQELDSVDFKGLNPGSSLFGGSSIDAESSVYSSPMEYEASEKHSVNKQKTTSSYSVEHSDQGVSDDKSVVDASEGQGLTRYSDYSVETQAMDEHQKSEKMTLMEIYTEFKQESGRDSSKLRYFDSKSANYNSSEGEKQMLEEMSEISANSYTENDIRERFEENKIEIGYGLKDKYPSIHKLSITDETCDSKGDQTEESNLGRYEETTKQRAKELKEDQARKSRFESRVRTRPELEEKISKKIVENVSTEVIPTSIKIIDRIRRLKMDNR</sequence>
<evidence type="ECO:0000256" key="1">
    <source>
        <dbReference type="SAM" id="MobiDB-lite"/>
    </source>
</evidence>
<dbReference type="Proteomes" id="UP000244803">
    <property type="component" value="Chromosome 1"/>
</dbReference>
<dbReference type="InterPro" id="IPR022086">
    <property type="entry name" value="IMCp"/>
</dbReference>
<dbReference type="OrthoDB" id="361783at2759"/>
<gene>
    <name evidence="2" type="ORF">MACJ_000349</name>
</gene>
<dbReference type="EMBL" id="CP056065">
    <property type="protein sequence ID" value="UKJ87907.1"/>
    <property type="molecule type" value="Genomic_DNA"/>
</dbReference>
<protein>
    <submittedName>
        <fullName evidence="2">Uncharacterized protein</fullName>
    </submittedName>
</protein>
<evidence type="ECO:0000313" key="3">
    <source>
        <dbReference type="Proteomes" id="UP000244803"/>
    </source>
</evidence>
<dbReference type="AlphaFoldDB" id="A0A976QUI0"/>
<evidence type="ECO:0000313" key="2">
    <source>
        <dbReference type="EMBL" id="UKJ87907.1"/>
    </source>
</evidence>
<reference evidence="2" key="1">
    <citation type="submission" date="2022-07" db="EMBL/GenBank/DDBJ databases">
        <title>Evaluation of T. orientalis genome assembly methods using nanopore sequencing and analysis of variation between genomes.</title>
        <authorList>
            <person name="Yam J."/>
            <person name="Micallef M.L."/>
            <person name="Liu M."/>
            <person name="Djordjevic S.P."/>
            <person name="Bogema D.R."/>
            <person name="Jenkins C."/>
        </authorList>
    </citation>
    <scope>NUCLEOTIDE SEQUENCE</scope>
    <source>
        <strain evidence="2">Fish Creek</strain>
    </source>
</reference>
<feature type="compositionally biased region" description="Basic and acidic residues" evidence="1">
    <location>
        <begin position="227"/>
        <end position="239"/>
    </location>
</feature>
<proteinExistence type="predicted"/>
<feature type="compositionally biased region" description="Basic and acidic residues" evidence="1">
    <location>
        <begin position="372"/>
        <end position="401"/>
    </location>
</feature>
<feature type="region of interest" description="Disordered" evidence="1">
    <location>
        <begin position="205"/>
        <end position="246"/>
    </location>
</feature>
<feature type="region of interest" description="Disordered" evidence="1">
    <location>
        <begin position="356"/>
        <end position="401"/>
    </location>
</feature>
<dbReference type="Pfam" id="PF12314">
    <property type="entry name" value="IMCp"/>
    <property type="match status" value="1"/>
</dbReference>